<comment type="similarity">
    <text evidence="3">Belongs to the UPP synthase family.</text>
</comment>
<evidence type="ECO:0000256" key="6">
    <source>
        <dbReference type="ARBA" id="ARBA00022842"/>
    </source>
</evidence>
<evidence type="ECO:0000256" key="1">
    <source>
        <dbReference type="ARBA" id="ARBA00001946"/>
    </source>
</evidence>
<feature type="region of interest" description="Disordered" evidence="8">
    <location>
        <begin position="111"/>
        <end position="142"/>
    </location>
</feature>
<dbReference type="EMBL" id="NBSH01000014">
    <property type="protein sequence ID" value="ORX34592.1"/>
    <property type="molecule type" value="Genomic_DNA"/>
</dbReference>
<dbReference type="GeneID" id="33558716"/>
<evidence type="ECO:0000313" key="9">
    <source>
        <dbReference type="EMBL" id="ORX34592.1"/>
    </source>
</evidence>
<evidence type="ECO:0000256" key="3">
    <source>
        <dbReference type="ARBA" id="ARBA00005432"/>
    </source>
</evidence>
<comment type="catalytic activity">
    <reaction evidence="7">
        <text>n isopentenyl diphosphate + (2E,6E)-farnesyl diphosphate = a di-trans,poly-cis-polyprenyl diphosphate + n diphosphate</text>
        <dbReference type="Rhea" id="RHEA:53008"/>
        <dbReference type="Rhea" id="RHEA-COMP:19494"/>
        <dbReference type="ChEBI" id="CHEBI:33019"/>
        <dbReference type="ChEBI" id="CHEBI:128769"/>
        <dbReference type="ChEBI" id="CHEBI:136960"/>
        <dbReference type="ChEBI" id="CHEBI:175763"/>
        <dbReference type="EC" id="2.5.1.87"/>
    </reaction>
</comment>
<evidence type="ECO:0000256" key="4">
    <source>
        <dbReference type="ARBA" id="ARBA00012596"/>
    </source>
</evidence>
<evidence type="ECO:0000256" key="7">
    <source>
        <dbReference type="ARBA" id="ARBA00047353"/>
    </source>
</evidence>
<comment type="caution">
    <text evidence="9">The sequence shown here is derived from an EMBL/GenBank/DDBJ whole genome shotgun (WGS) entry which is preliminary data.</text>
</comment>
<protein>
    <recommendedName>
        <fullName evidence="4">ditrans,polycis-polyprenyl diphosphate synthase [(2E,6E)-farnesyldiphosphate specific]</fullName>
        <ecNumber evidence="4">2.5.1.87</ecNumber>
    </recommendedName>
</protein>
<accession>A0A1Y1U9A7</accession>
<dbReference type="PANTHER" id="PTHR21528">
    <property type="entry name" value="DEHYDRODOLICHYL DIPHOSPHATE SYNTHASE COMPLEX SUBUNIT NUS1"/>
    <property type="match status" value="1"/>
</dbReference>
<dbReference type="STRING" id="4999.A0A1Y1U9A7"/>
<dbReference type="InParanoid" id="A0A1Y1U9A7"/>
<keyword evidence="10" id="KW-1185">Reference proteome</keyword>
<feature type="compositionally biased region" description="Polar residues" evidence="8">
    <location>
        <begin position="129"/>
        <end position="142"/>
    </location>
</feature>
<evidence type="ECO:0000256" key="8">
    <source>
        <dbReference type="SAM" id="MobiDB-lite"/>
    </source>
</evidence>
<gene>
    <name evidence="9" type="ORF">BD324DRAFT_636548</name>
</gene>
<dbReference type="EC" id="2.5.1.87" evidence="4"/>
<keyword evidence="5" id="KW-0808">Transferase</keyword>
<proteinExistence type="inferred from homology"/>
<dbReference type="GO" id="GO:0045547">
    <property type="term" value="F:ditrans,polycis-polyprenyl diphosphate synthase [(2E,6E)-farnesyl diphosphate specific] activity"/>
    <property type="evidence" value="ECO:0007669"/>
    <property type="project" value="UniProtKB-EC"/>
</dbReference>
<dbReference type="UniPathway" id="UPA00378"/>
<dbReference type="GO" id="GO:1904423">
    <property type="term" value="C:dehydrodolichyl diphosphate synthase complex"/>
    <property type="evidence" value="ECO:0007669"/>
    <property type="project" value="InterPro"/>
</dbReference>
<comment type="cofactor">
    <cofactor evidence="1">
        <name>Mg(2+)</name>
        <dbReference type="ChEBI" id="CHEBI:18420"/>
    </cofactor>
</comment>
<reference evidence="9 10" key="1">
    <citation type="submission" date="2017-03" db="EMBL/GenBank/DDBJ databases">
        <title>Widespread Adenine N6-methylation of Active Genes in Fungi.</title>
        <authorList>
            <consortium name="DOE Joint Genome Institute"/>
            <person name="Mondo S.J."/>
            <person name="Dannebaum R.O."/>
            <person name="Kuo R.C."/>
            <person name="Louie K.B."/>
            <person name="Bewick A.J."/>
            <person name="Labutti K."/>
            <person name="Haridas S."/>
            <person name="Kuo A."/>
            <person name="Salamov A."/>
            <person name="Ahrendt S.R."/>
            <person name="Lau R."/>
            <person name="Bowen B.P."/>
            <person name="Lipzen A."/>
            <person name="Sullivan W."/>
            <person name="Andreopoulos W.B."/>
            <person name="Clum A."/>
            <person name="Lindquist E."/>
            <person name="Daum C."/>
            <person name="Northen T.R."/>
            <person name="Ramamoorthy G."/>
            <person name="Schmitz R.J."/>
            <person name="Gryganskyi A."/>
            <person name="Culley D."/>
            <person name="Magnuson J."/>
            <person name="James T.Y."/>
            <person name="O'Malley M.A."/>
            <person name="Stajich J.E."/>
            <person name="Spatafora J.W."/>
            <person name="Visel A."/>
            <person name="Grigoriev I.V."/>
        </authorList>
    </citation>
    <scope>NUCLEOTIDE SEQUENCE [LARGE SCALE GENOMIC DNA]</scope>
    <source>
        <strain evidence="9 10">NRRL Y-17943</strain>
    </source>
</reference>
<dbReference type="PANTHER" id="PTHR21528:SF0">
    <property type="entry name" value="DEHYDRODOLICHYL DIPHOSPHATE SYNTHASE COMPLEX SUBUNIT NUS1"/>
    <property type="match status" value="1"/>
</dbReference>
<evidence type="ECO:0000256" key="2">
    <source>
        <dbReference type="ARBA" id="ARBA00004922"/>
    </source>
</evidence>
<feature type="compositionally biased region" description="Low complexity" evidence="8">
    <location>
        <begin position="111"/>
        <end position="125"/>
    </location>
</feature>
<dbReference type="InterPro" id="IPR038887">
    <property type="entry name" value="Nus1/NgBR"/>
</dbReference>
<dbReference type="OrthoDB" id="3057168at2759"/>
<dbReference type="GO" id="GO:0005789">
    <property type="term" value="C:endoplasmic reticulum membrane"/>
    <property type="evidence" value="ECO:0007669"/>
    <property type="project" value="TreeGrafter"/>
</dbReference>
<comment type="pathway">
    <text evidence="2">Protein modification; protein glycosylation.</text>
</comment>
<keyword evidence="6" id="KW-0460">Magnesium</keyword>
<dbReference type="AlphaFoldDB" id="A0A1Y1U9A7"/>
<name>A0A1Y1U9A7_9TREE</name>
<dbReference type="RefSeq" id="XP_021868855.1">
    <property type="nucleotide sequence ID" value="XM_022016907.1"/>
</dbReference>
<evidence type="ECO:0000256" key="5">
    <source>
        <dbReference type="ARBA" id="ARBA00022679"/>
    </source>
</evidence>
<organism evidence="9 10">
    <name type="scientific">Kockovaella imperatae</name>
    <dbReference type="NCBI Taxonomy" id="4999"/>
    <lineage>
        <taxon>Eukaryota</taxon>
        <taxon>Fungi</taxon>
        <taxon>Dikarya</taxon>
        <taxon>Basidiomycota</taxon>
        <taxon>Agaricomycotina</taxon>
        <taxon>Tremellomycetes</taxon>
        <taxon>Tremellales</taxon>
        <taxon>Cuniculitremaceae</taxon>
        <taxon>Kockovaella</taxon>
    </lineage>
</organism>
<dbReference type="Proteomes" id="UP000193218">
    <property type="component" value="Unassembled WGS sequence"/>
</dbReference>
<evidence type="ECO:0000313" key="10">
    <source>
        <dbReference type="Proteomes" id="UP000193218"/>
    </source>
</evidence>
<sequence length="332" mass="37088">MLSSPAPPSPALYTIFSTPKDPPAHVAVVFLCGSEVDERSELSETPRRRGRQRHAGMRLRRKAHQYDGALMESVARVISWASLAGISELSIYDNHGVLDDCRDAIVSQYQRLPVSPPDSRSPSPRRSAKSTLAPQNGLGQTSYADVVKKDTVHEPFDPVTSFTVFAPNTKPLHVHLLTSDSREILAHIAREERAASPRETISQQSLDERVRETLQLSCDPELLLVHRIKRPSFLGSLLARAPPELGGFPCWPLRITEIYMHPTPLPIPSMLMDIFSPLLQRSRTSSLSLLRKTAKRFPRLASRESSESGVLHKSEWDGAMKAWQNVEQRLGK</sequence>